<organism evidence="5 6">
    <name type="scientific">Pelagibacter ubique</name>
    <dbReference type="NCBI Taxonomy" id="198252"/>
    <lineage>
        <taxon>Bacteria</taxon>
        <taxon>Pseudomonadati</taxon>
        <taxon>Pseudomonadota</taxon>
        <taxon>Alphaproteobacteria</taxon>
        <taxon>Candidatus Pelagibacterales</taxon>
        <taxon>Candidatus Pelagibacteraceae</taxon>
        <taxon>Candidatus Pelagibacter</taxon>
    </lineage>
</organism>
<reference evidence="5 6" key="1">
    <citation type="submission" date="2019-07" db="EMBL/GenBank/DDBJ databases">
        <title>SAR11 Genome Evolution.</title>
        <authorList>
            <person name="Giovannoni S."/>
        </authorList>
    </citation>
    <scope>NUCLEOTIDE SEQUENCE [LARGE SCALE GENOMIC DNA]</scope>
    <source>
        <strain evidence="5 6">HTCC9565</strain>
    </source>
</reference>
<evidence type="ECO:0000259" key="4">
    <source>
        <dbReference type="Pfam" id="PF00535"/>
    </source>
</evidence>
<dbReference type="RefSeq" id="WP_169036651.1">
    <property type="nucleotide sequence ID" value="NZ_LANA01000002.1"/>
</dbReference>
<keyword evidence="6" id="KW-1185">Reference proteome</keyword>
<dbReference type="Proteomes" id="UP001166004">
    <property type="component" value="Unassembled WGS sequence"/>
</dbReference>
<dbReference type="PANTHER" id="PTHR43179">
    <property type="entry name" value="RHAMNOSYLTRANSFERASE WBBL"/>
    <property type="match status" value="1"/>
</dbReference>
<comment type="similarity">
    <text evidence="1">Belongs to the glycosyltransferase 2 family.</text>
</comment>
<evidence type="ECO:0000313" key="5">
    <source>
        <dbReference type="EMBL" id="NMN68162.1"/>
    </source>
</evidence>
<sequence length="292" mass="33983">MSISRQNLSIVIVTFKSEGVIHECIKSIDKDIKIIVVENSNNHQFKNELEELYKNVSCVLSAENLGMGAGNNIGIRRVKTDFVLILNPDVILEKSTINELIIASQKISSFAILAPISSNINYPNYKLNNKTKIVIENEFPFKVRSIDGFAMLFNKKQLDKILNKNYFDENFFMYLENDDLCKRIIDAKEDIYIAPNSKIKHLGGKAVNIKYKDEVELARNWHWIWSKFYFNKKHNGYSVAFLKGFPKLFSSLIKYIFYSLIKNKIKQKIYLNRISGFFNAAINKKSWYRSQF</sequence>
<evidence type="ECO:0000256" key="1">
    <source>
        <dbReference type="ARBA" id="ARBA00006739"/>
    </source>
</evidence>
<gene>
    <name evidence="5" type="ORF">VP91_00013270</name>
</gene>
<proteinExistence type="inferred from homology"/>
<dbReference type="Pfam" id="PF00535">
    <property type="entry name" value="Glycos_transf_2"/>
    <property type="match status" value="1"/>
</dbReference>
<dbReference type="InterPro" id="IPR029044">
    <property type="entry name" value="Nucleotide-diphossugar_trans"/>
</dbReference>
<name>A0ABX1T3K4_PELUQ</name>
<keyword evidence="3" id="KW-0808">Transferase</keyword>
<protein>
    <submittedName>
        <fullName evidence="5">GT2 family glycosyltransferase</fullName>
    </submittedName>
</protein>
<evidence type="ECO:0000256" key="3">
    <source>
        <dbReference type="ARBA" id="ARBA00022679"/>
    </source>
</evidence>
<dbReference type="InterPro" id="IPR001173">
    <property type="entry name" value="Glyco_trans_2-like"/>
</dbReference>
<dbReference type="SUPFAM" id="SSF53448">
    <property type="entry name" value="Nucleotide-diphospho-sugar transferases"/>
    <property type="match status" value="1"/>
</dbReference>
<evidence type="ECO:0000313" key="6">
    <source>
        <dbReference type="Proteomes" id="UP001166004"/>
    </source>
</evidence>
<dbReference type="PANTHER" id="PTHR43179:SF12">
    <property type="entry name" value="GALACTOFURANOSYLTRANSFERASE GLFT2"/>
    <property type="match status" value="1"/>
</dbReference>
<comment type="caution">
    <text evidence="5">The sequence shown here is derived from an EMBL/GenBank/DDBJ whole genome shotgun (WGS) entry which is preliminary data.</text>
</comment>
<evidence type="ECO:0000256" key="2">
    <source>
        <dbReference type="ARBA" id="ARBA00022676"/>
    </source>
</evidence>
<dbReference type="Gene3D" id="3.90.550.10">
    <property type="entry name" value="Spore Coat Polysaccharide Biosynthesis Protein SpsA, Chain A"/>
    <property type="match status" value="1"/>
</dbReference>
<keyword evidence="2" id="KW-0328">Glycosyltransferase</keyword>
<accession>A0ABX1T3K4</accession>
<dbReference type="EMBL" id="LANA01000002">
    <property type="protein sequence ID" value="NMN68162.1"/>
    <property type="molecule type" value="Genomic_DNA"/>
</dbReference>
<feature type="domain" description="Glycosyltransferase 2-like" evidence="4">
    <location>
        <begin position="9"/>
        <end position="159"/>
    </location>
</feature>